<accession>K2G479</accession>
<comment type="caution">
    <text evidence="2">The sequence shown here is derived from an EMBL/GenBank/DDBJ whole genome shotgun (WGS) entry which is preliminary data.</text>
</comment>
<feature type="transmembrane region" description="Helical" evidence="1">
    <location>
        <begin position="7"/>
        <end position="25"/>
    </location>
</feature>
<dbReference type="EMBL" id="AMFJ01000052">
    <property type="protein sequence ID" value="EKE30043.1"/>
    <property type="molecule type" value="Genomic_DNA"/>
</dbReference>
<reference evidence="2" key="1">
    <citation type="journal article" date="2012" name="Science">
        <title>Fermentation, hydrogen, and sulfur metabolism in multiple uncultivated bacterial phyla.</title>
        <authorList>
            <person name="Wrighton K.C."/>
            <person name="Thomas B.C."/>
            <person name="Sharon I."/>
            <person name="Miller C.S."/>
            <person name="Castelle C.J."/>
            <person name="VerBerkmoes N.C."/>
            <person name="Wilkins M.J."/>
            <person name="Hettich R.L."/>
            <person name="Lipton M.S."/>
            <person name="Williams K.H."/>
            <person name="Long P.E."/>
            <person name="Banfield J.F."/>
        </authorList>
    </citation>
    <scope>NUCLEOTIDE SEQUENCE [LARGE SCALE GENOMIC DNA]</scope>
</reference>
<sequence>MNIVPKILIAFAIAYVILCIFVFYIQKDLIFFPSKEISVIPEYKNLKELHIKTKEDIRLNAWFLDNKSDKTIIFLHGNGWNIGYNEWRLKIFDWLWVNALMVDYRGYWKSEGELLKEQDIYDDAEAAYEYVVKSGVPSRNIIIWGQSLGWAVAINLAQNKHVYATIIESSFYSMDEMASKNYAFLPTWLLLRFHFRSDEKISNIHSPIYVIHSPEDEIISYSNWQRLYAKISLKKAFLETKGSHNGWFSESYSLYLSWLNKFLNLNQESSNN</sequence>
<keyword evidence="1" id="KW-0472">Membrane</keyword>
<dbReference type="PANTHER" id="PTHR12277">
    <property type="entry name" value="ALPHA/BETA HYDROLASE DOMAIN-CONTAINING PROTEIN"/>
    <property type="match status" value="1"/>
</dbReference>
<dbReference type="InterPro" id="IPR029058">
    <property type="entry name" value="AB_hydrolase_fold"/>
</dbReference>
<keyword evidence="1" id="KW-0812">Transmembrane</keyword>
<dbReference type="Gene3D" id="3.40.50.1820">
    <property type="entry name" value="alpha/beta hydrolase"/>
    <property type="match status" value="1"/>
</dbReference>
<keyword evidence="1" id="KW-1133">Transmembrane helix</keyword>
<evidence type="ECO:0008006" key="3">
    <source>
        <dbReference type="Google" id="ProtNLM"/>
    </source>
</evidence>
<dbReference type="PANTHER" id="PTHR12277:SF81">
    <property type="entry name" value="PROTEIN ABHD13"/>
    <property type="match status" value="1"/>
</dbReference>
<protein>
    <recommendedName>
        <fullName evidence="3">Serine aminopeptidase S33 domain-containing protein</fullName>
    </recommendedName>
</protein>
<evidence type="ECO:0000256" key="1">
    <source>
        <dbReference type="SAM" id="Phobius"/>
    </source>
</evidence>
<gene>
    <name evidence="2" type="ORF">ACD_2C00052G0004</name>
</gene>
<dbReference type="SUPFAM" id="SSF53474">
    <property type="entry name" value="alpha/beta-Hydrolases"/>
    <property type="match status" value="1"/>
</dbReference>
<dbReference type="AlphaFoldDB" id="K2G479"/>
<name>K2G479_9BACT</name>
<proteinExistence type="predicted"/>
<evidence type="ECO:0000313" key="2">
    <source>
        <dbReference type="EMBL" id="EKE30043.1"/>
    </source>
</evidence>
<organism evidence="2">
    <name type="scientific">uncultured bacterium</name>
    <name type="common">gcode 4</name>
    <dbReference type="NCBI Taxonomy" id="1234023"/>
    <lineage>
        <taxon>Bacteria</taxon>
        <taxon>environmental samples</taxon>
    </lineage>
</organism>